<proteinExistence type="predicted"/>
<feature type="domain" description="Thiamine pyrophosphate enzyme TPP-binding" evidence="2">
    <location>
        <begin position="1"/>
        <end position="93"/>
    </location>
</feature>
<keyword evidence="1" id="KW-0812">Transmembrane</keyword>
<dbReference type="Pfam" id="PF02775">
    <property type="entry name" value="TPP_enzyme_C"/>
    <property type="match status" value="1"/>
</dbReference>
<dbReference type="Gene3D" id="3.40.50.970">
    <property type="match status" value="1"/>
</dbReference>
<dbReference type="InterPro" id="IPR011766">
    <property type="entry name" value="TPP_enzyme_TPP-bd"/>
</dbReference>
<dbReference type="GO" id="GO:0003824">
    <property type="term" value="F:catalytic activity"/>
    <property type="evidence" value="ECO:0007669"/>
    <property type="project" value="InterPro"/>
</dbReference>
<sequence>MEELGIAAMYDIPIIFIIIDNGYLSLIRQQEKYLYNMDSTYYEVSTWYRGQLVDFSHLNKVYGVYAERVDKPSEIQPAFQRAIDAKKAAIIDIIVERETDASMGTSLDNIVIRE</sequence>
<dbReference type="AlphaFoldDB" id="X1GA78"/>
<accession>X1GA78</accession>
<name>X1GA78_9ZZZZ</name>
<evidence type="ECO:0000256" key="1">
    <source>
        <dbReference type="SAM" id="Phobius"/>
    </source>
</evidence>
<dbReference type="InterPro" id="IPR029061">
    <property type="entry name" value="THDP-binding"/>
</dbReference>
<protein>
    <recommendedName>
        <fullName evidence="2">Thiamine pyrophosphate enzyme TPP-binding domain-containing protein</fullName>
    </recommendedName>
</protein>
<evidence type="ECO:0000259" key="2">
    <source>
        <dbReference type="Pfam" id="PF02775"/>
    </source>
</evidence>
<comment type="caution">
    <text evidence="3">The sequence shown here is derived from an EMBL/GenBank/DDBJ whole genome shotgun (WGS) entry which is preliminary data.</text>
</comment>
<reference evidence="3" key="1">
    <citation type="journal article" date="2014" name="Front. Microbiol.">
        <title>High frequency of phylogenetically diverse reductive dehalogenase-homologous genes in deep subseafloor sedimentary metagenomes.</title>
        <authorList>
            <person name="Kawai M."/>
            <person name="Futagami T."/>
            <person name="Toyoda A."/>
            <person name="Takaki Y."/>
            <person name="Nishi S."/>
            <person name="Hori S."/>
            <person name="Arai W."/>
            <person name="Tsubouchi T."/>
            <person name="Morono Y."/>
            <person name="Uchiyama I."/>
            <person name="Ito T."/>
            <person name="Fujiyama A."/>
            <person name="Inagaki F."/>
            <person name="Takami H."/>
        </authorList>
    </citation>
    <scope>NUCLEOTIDE SEQUENCE</scope>
    <source>
        <strain evidence="3">Expedition CK06-06</strain>
    </source>
</reference>
<dbReference type="SUPFAM" id="SSF52518">
    <property type="entry name" value="Thiamin diphosphate-binding fold (THDP-binding)"/>
    <property type="match status" value="1"/>
</dbReference>
<keyword evidence="1" id="KW-0472">Membrane</keyword>
<keyword evidence="1" id="KW-1133">Transmembrane helix</keyword>
<dbReference type="GO" id="GO:0030976">
    <property type="term" value="F:thiamine pyrophosphate binding"/>
    <property type="evidence" value="ECO:0007669"/>
    <property type="project" value="InterPro"/>
</dbReference>
<dbReference type="EMBL" id="BARU01008475">
    <property type="protein sequence ID" value="GAH41730.1"/>
    <property type="molecule type" value="Genomic_DNA"/>
</dbReference>
<feature type="transmembrane region" description="Helical" evidence="1">
    <location>
        <begin position="6"/>
        <end position="27"/>
    </location>
</feature>
<organism evidence="3">
    <name type="scientific">marine sediment metagenome</name>
    <dbReference type="NCBI Taxonomy" id="412755"/>
    <lineage>
        <taxon>unclassified sequences</taxon>
        <taxon>metagenomes</taxon>
        <taxon>ecological metagenomes</taxon>
    </lineage>
</organism>
<gene>
    <name evidence="3" type="ORF">S03H2_16571</name>
</gene>
<evidence type="ECO:0000313" key="3">
    <source>
        <dbReference type="EMBL" id="GAH41730.1"/>
    </source>
</evidence>